<dbReference type="Proteomes" id="UP001162483">
    <property type="component" value="Unassembled WGS sequence"/>
</dbReference>
<protein>
    <submittedName>
        <fullName evidence="1">Uncharacterized protein</fullName>
    </submittedName>
</protein>
<gene>
    <name evidence="1" type="ORF">SPARVUS_LOCUS11341764</name>
</gene>
<reference evidence="1" key="1">
    <citation type="submission" date="2023-05" db="EMBL/GenBank/DDBJ databases">
        <authorList>
            <person name="Stuckert A."/>
        </authorList>
    </citation>
    <scope>NUCLEOTIDE SEQUENCE</scope>
</reference>
<name>A0ABN9F5D2_9NEOB</name>
<evidence type="ECO:0000313" key="1">
    <source>
        <dbReference type="EMBL" id="CAI9592255.1"/>
    </source>
</evidence>
<accession>A0ABN9F5D2</accession>
<comment type="caution">
    <text evidence="1">The sequence shown here is derived from an EMBL/GenBank/DDBJ whole genome shotgun (WGS) entry which is preliminary data.</text>
</comment>
<evidence type="ECO:0000313" key="2">
    <source>
        <dbReference type="Proteomes" id="UP001162483"/>
    </source>
</evidence>
<organism evidence="1 2">
    <name type="scientific">Staurois parvus</name>
    <dbReference type="NCBI Taxonomy" id="386267"/>
    <lineage>
        <taxon>Eukaryota</taxon>
        <taxon>Metazoa</taxon>
        <taxon>Chordata</taxon>
        <taxon>Craniata</taxon>
        <taxon>Vertebrata</taxon>
        <taxon>Euteleostomi</taxon>
        <taxon>Amphibia</taxon>
        <taxon>Batrachia</taxon>
        <taxon>Anura</taxon>
        <taxon>Neobatrachia</taxon>
        <taxon>Ranoidea</taxon>
        <taxon>Ranidae</taxon>
        <taxon>Staurois</taxon>
    </lineage>
</organism>
<sequence length="48" mass="5381">MGGTCTMFPKVNLSFIDLKLSFPIILQQSPAKFLEQITRFSWCISGAD</sequence>
<proteinExistence type="predicted"/>
<keyword evidence="2" id="KW-1185">Reference proteome</keyword>
<dbReference type="EMBL" id="CATNWA010016390">
    <property type="protein sequence ID" value="CAI9592255.1"/>
    <property type="molecule type" value="Genomic_DNA"/>
</dbReference>